<gene>
    <name evidence="5" type="ORF">IU470_21765</name>
</gene>
<dbReference type="Gene3D" id="1.10.530.10">
    <property type="match status" value="1"/>
</dbReference>
<dbReference type="InterPro" id="IPR010618">
    <property type="entry name" value="RPF"/>
</dbReference>
<evidence type="ECO:0000256" key="2">
    <source>
        <dbReference type="ARBA" id="ARBA00022801"/>
    </source>
</evidence>
<dbReference type="Pfam" id="PF06737">
    <property type="entry name" value="Transglycosylas"/>
    <property type="match status" value="1"/>
</dbReference>
<dbReference type="EMBL" id="JADLRE010000017">
    <property type="protein sequence ID" value="MBF6227724.1"/>
    <property type="molecule type" value="Genomic_DNA"/>
</dbReference>
<name>A0ABS0CBI4_9NOCA</name>
<evidence type="ECO:0000256" key="3">
    <source>
        <dbReference type="SAM" id="SignalP"/>
    </source>
</evidence>
<dbReference type="Proteomes" id="UP000807309">
    <property type="component" value="Unassembled WGS sequence"/>
</dbReference>
<evidence type="ECO:0000259" key="4">
    <source>
        <dbReference type="Pfam" id="PF06737"/>
    </source>
</evidence>
<feature type="chain" id="PRO_5045715839" evidence="3">
    <location>
        <begin position="36"/>
        <end position="181"/>
    </location>
</feature>
<keyword evidence="2" id="KW-0378">Hydrolase</keyword>
<feature type="signal peptide" evidence="3">
    <location>
        <begin position="1"/>
        <end position="35"/>
    </location>
</feature>
<reference evidence="5 6" key="1">
    <citation type="submission" date="2020-10" db="EMBL/GenBank/DDBJ databases">
        <title>Identification of Nocardia species via Next-generation sequencing and recognition of intraspecies genetic diversity.</title>
        <authorList>
            <person name="Li P."/>
            <person name="Li P."/>
            <person name="Lu B."/>
        </authorList>
    </citation>
    <scope>NUCLEOTIDE SEQUENCE [LARGE SCALE GENOMIC DNA]</scope>
    <source>
        <strain evidence="5 6">N-11</strain>
    </source>
</reference>
<dbReference type="CDD" id="cd13925">
    <property type="entry name" value="RPF"/>
    <property type="match status" value="1"/>
</dbReference>
<comment type="caution">
    <text evidence="5">The sequence shown here is derived from an EMBL/GenBank/DDBJ whole genome shotgun (WGS) entry which is preliminary data.</text>
</comment>
<sequence>MTENRKISTRALGLAAITGALVAVPFAFSTASASAATHDWDGVAQCESGGNWGINTGNGYYGGLQFSQSTWAANGGKGSAHTASKEEQIRVAENVLATQGPGAWPSCGKYLRPGTSEPEPLVRAEELPEVPEPAQPAVSAAQSVVEQAKSAAAELAERYGLEGQFQQIVNQNSTLIDSFGR</sequence>
<protein>
    <submittedName>
        <fullName evidence="5">Transglycosylase family protein</fullName>
    </submittedName>
</protein>
<dbReference type="SUPFAM" id="SSF53955">
    <property type="entry name" value="Lysozyme-like"/>
    <property type="match status" value="1"/>
</dbReference>
<keyword evidence="3" id="KW-0732">Signal</keyword>
<organism evidence="5 6">
    <name type="scientific">Nocardia abscessus</name>
    <dbReference type="NCBI Taxonomy" id="120957"/>
    <lineage>
        <taxon>Bacteria</taxon>
        <taxon>Bacillati</taxon>
        <taxon>Actinomycetota</taxon>
        <taxon>Actinomycetes</taxon>
        <taxon>Mycobacteriales</taxon>
        <taxon>Nocardiaceae</taxon>
        <taxon>Nocardia</taxon>
    </lineage>
</organism>
<keyword evidence="6" id="KW-1185">Reference proteome</keyword>
<proteinExistence type="inferred from homology"/>
<dbReference type="InterPro" id="IPR023346">
    <property type="entry name" value="Lysozyme-like_dom_sf"/>
</dbReference>
<evidence type="ECO:0000313" key="5">
    <source>
        <dbReference type="EMBL" id="MBF6227724.1"/>
    </source>
</evidence>
<feature type="domain" description="Resuscitation-promoting factor core lysozyme-like" evidence="4">
    <location>
        <begin position="35"/>
        <end position="107"/>
    </location>
</feature>
<evidence type="ECO:0000313" key="6">
    <source>
        <dbReference type="Proteomes" id="UP000807309"/>
    </source>
</evidence>
<dbReference type="RefSeq" id="WP_195034693.1">
    <property type="nucleotide sequence ID" value="NZ_JADLRE010000017.1"/>
</dbReference>
<accession>A0ABS0CBI4</accession>
<comment type="similarity">
    <text evidence="1">Belongs to the transglycosylase family. Rpf subfamily.</text>
</comment>
<evidence type="ECO:0000256" key="1">
    <source>
        <dbReference type="ARBA" id="ARBA00010830"/>
    </source>
</evidence>